<organism evidence="1 2">
    <name type="scientific">Haemonchus contortus</name>
    <name type="common">Barber pole worm</name>
    <dbReference type="NCBI Taxonomy" id="6289"/>
    <lineage>
        <taxon>Eukaryota</taxon>
        <taxon>Metazoa</taxon>
        <taxon>Ecdysozoa</taxon>
        <taxon>Nematoda</taxon>
        <taxon>Chromadorea</taxon>
        <taxon>Rhabditida</taxon>
        <taxon>Rhabditina</taxon>
        <taxon>Rhabditomorpha</taxon>
        <taxon>Strongyloidea</taxon>
        <taxon>Trichostrongylidae</taxon>
        <taxon>Haemonchus</taxon>
    </lineage>
</organism>
<keyword evidence="1" id="KW-1185">Reference proteome</keyword>
<sequence length="113" mass="12729">MFANQGSIVCSASGLHNELKGGVHNNFEVLQGIPKLWAPIHNIVFDASQKRMTKVFICTSALITCYNIHSKHVSKHPCEHGYGPKVCNRTPRTLRAIILHLFQAVFEFCFLSY</sequence>
<evidence type="ECO:0000313" key="2">
    <source>
        <dbReference type="WBParaSite" id="HCON_00193620-00001"/>
    </source>
</evidence>
<reference evidence="2" key="1">
    <citation type="submission" date="2020-12" db="UniProtKB">
        <authorList>
            <consortium name="WormBaseParasite"/>
        </authorList>
    </citation>
    <scope>IDENTIFICATION</scope>
    <source>
        <strain evidence="2">MHco3</strain>
    </source>
</reference>
<accession>A0A7I4Z5R3</accession>
<dbReference type="Proteomes" id="UP000025227">
    <property type="component" value="Unplaced"/>
</dbReference>
<proteinExistence type="predicted"/>
<dbReference type="AlphaFoldDB" id="A0A7I4Z5R3"/>
<dbReference type="WBParaSite" id="HCON_00193620-00001">
    <property type="protein sequence ID" value="HCON_00193620-00001"/>
    <property type="gene ID" value="HCON_00193620"/>
</dbReference>
<name>A0A7I4Z5R3_HAECO</name>
<protein>
    <submittedName>
        <fullName evidence="2">BCAS3 domain-containing protein</fullName>
    </submittedName>
</protein>
<evidence type="ECO:0000313" key="1">
    <source>
        <dbReference type="Proteomes" id="UP000025227"/>
    </source>
</evidence>